<comment type="caution">
    <text evidence="1">The sequence shown here is derived from an EMBL/GenBank/DDBJ whole genome shotgun (WGS) entry which is preliminary data.</text>
</comment>
<reference evidence="2" key="1">
    <citation type="submission" date="2019-07" db="EMBL/GenBank/DDBJ databases">
        <title>De Novo Assembly of kiwifruit Actinidia rufa.</title>
        <authorList>
            <person name="Sugita-Konishi S."/>
            <person name="Sato K."/>
            <person name="Mori E."/>
            <person name="Abe Y."/>
            <person name="Kisaki G."/>
            <person name="Hamano K."/>
            <person name="Suezawa K."/>
            <person name="Otani M."/>
            <person name="Fukuda T."/>
            <person name="Manabe T."/>
            <person name="Gomi K."/>
            <person name="Tabuchi M."/>
            <person name="Akimitsu K."/>
            <person name="Kataoka I."/>
        </authorList>
    </citation>
    <scope>NUCLEOTIDE SEQUENCE [LARGE SCALE GENOMIC DNA]</scope>
    <source>
        <strain evidence="2">cv. Fuchu</strain>
    </source>
</reference>
<dbReference type="Pfam" id="PF08284">
    <property type="entry name" value="RVP_2"/>
    <property type="match status" value="1"/>
</dbReference>
<protein>
    <submittedName>
        <fullName evidence="1">Uncharacterized protein</fullName>
    </submittedName>
</protein>
<dbReference type="CDD" id="cd00303">
    <property type="entry name" value="retropepsin_like"/>
    <property type="match status" value="1"/>
</dbReference>
<dbReference type="AlphaFoldDB" id="A0A7J0DQF8"/>
<sequence>MLGRLYNNEAVVLIDGGNTHNFIDHNVVSKFGLHVVKDKTFQVMVANREKIDCAGICLALTLLVQGYPITANFYVLPIMACQAVLGVQWFEMLGPIKNNYRELTMTFKKA</sequence>
<dbReference type="Gene3D" id="2.40.70.10">
    <property type="entry name" value="Acid Proteases"/>
    <property type="match status" value="1"/>
</dbReference>
<evidence type="ECO:0000313" key="1">
    <source>
        <dbReference type="EMBL" id="GFS39377.1"/>
    </source>
</evidence>
<dbReference type="InterPro" id="IPR021109">
    <property type="entry name" value="Peptidase_aspartic_dom_sf"/>
</dbReference>
<accession>A0A7J0DQF8</accession>
<gene>
    <name evidence="1" type="ORF">Acr_00g0062620</name>
</gene>
<evidence type="ECO:0000313" key="2">
    <source>
        <dbReference type="Proteomes" id="UP000585474"/>
    </source>
</evidence>
<name>A0A7J0DQF8_9ERIC</name>
<dbReference type="OrthoDB" id="1934862at2759"/>
<proteinExistence type="predicted"/>
<keyword evidence="2" id="KW-1185">Reference proteome</keyword>
<organism evidence="1 2">
    <name type="scientific">Actinidia rufa</name>
    <dbReference type="NCBI Taxonomy" id="165716"/>
    <lineage>
        <taxon>Eukaryota</taxon>
        <taxon>Viridiplantae</taxon>
        <taxon>Streptophyta</taxon>
        <taxon>Embryophyta</taxon>
        <taxon>Tracheophyta</taxon>
        <taxon>Spermatophyta</taxon>
        <taxon>Magnoliopsida</taxon>
        <taxon>eudicotyledons</taxon>
        <taxon>Gunneridae</taxon>
        <taxon>Pentapetalae</taxon>
        <taxon>asterids</taxon>
        <taxon>Ericales</taxon>
        <taxon>Actinidiaceae</taxon>
        <taxon>Actinidia</taxon>
    </lineage>
</organism>
<dbReference type="EMBL" id="BJWL01000332">
    <property type="protein sequence ID" value="GFS39377.1"/>
    <property type="molecule type" value="Genomic_DNA"/>
</dbReference>
<dbReference type="Proteomes" id="UP000585474">
    <property type="component" value="Unassembled WGS sequence"/>
</dbReference>